<reference evidence="4 5" key="1">
    <citation type="journal article" date="2015" name="Plant Cell">
        <title>Oil accumulation by the oleaginous diatom Fistulifera solaris as revealed by the genome and transcriptome.</title>
        <authorList>
            <person name="Tanaka T."/>
            <person name="Maeda Y."/>
            <person name="Veluchamy A."/>
            <person name="Tanaka M."/>
            <person name="Abida H."/>
            <person name="Marechal E."/>
            <person name="Bowler C."/>
            <person name="Muto M."/>
            <person name="Sunaga Y."/>
            <person name="Tanaka M."/>
            <person name="Yoshino T."/>
            <person name="Taniguchi T."/>
            <person name="Fukuda Y."/>
            <person name="Nemoto M."/>
            <person name="Matsumoto M."/>
            <person name="Wong P.S."/>
            <person name="Aburatani S."/>
            <person name="Fujibuchi W."/>
        </authorList>
    </citation>
    <scope>NUCLEOTIDE SEQUENCE [LARGE SCALE GENOMIC DNA]</scope>
    <source>
        <strain evidence="4 5">JPCC DA0580</strain>
    </source>
</reference>
<feature type="compositionally biased region" description="Polar residues" evidence="1">
    <location>
        <begin position="62"/>
        <end position="80"/>
    </location>
</feature>
<evidence type="ECO:0000259" key="3">
    <source>
        <dbReference type="Pfam" id="PF00924"/>
    </source>
</evidence>
<feature type="region of interest" description="Disordered" evidence="1">
    <location>
        <begin position="572"/>
        <end position="599"/>
    </location>
</feature>
<dbReference type="OrthoDB" id="46323at2759"/>
<feature type="transmembrane region" description="Helical" evidence="2">
    <location>
        <begin position="848"/>
        <end position="869"/>
    </location>
</feature>
<feature type="transmembrane region" description="Helical" evidence="2">
    <location>
        <begin position="743"/>
        <end position="765"/>
    </location>
</feature>
<feature type="compositionally biased region" description="Polar residues" evidence="1">
    <location>
        <begin position="289"/>
        <end position="298"/>
    </location>
</feature>
<feature type="compositionally biased region" description="Pro residues" evidence="1">
    <location>
        <begin position="138"/>
        <end position="151"/>
    </location>
</feature>
<feature type="region of interest" description="Disordered" evidence="1">
    <location>
        <begin position="171"/>
        <end position="222"/>
    </location>
</feature>
<feature type="region of interest" description="Disordered" evidence="1">
    <location>
        <begin position="390"/>
        <end position="500"/>
    </location>
</feature>
<dbReference type="Proteomes" id="UP000198406">
    <property type="component" value="Unassembled WGS sequence"/>
</dbReference>
<feature type="compositionally biased region" description="Polar residues" evidence="1">
    <location>
        <begin position="453"/>
        <end position="469"/>
    </location>
</feature>
<keyword evidence="2" id="KW-1133">Transmembrane helix</keyword>
<feature type="compositionally biased region" description="Acidic residues" evidence="1">
    <location>
        <begin position="422"/>
        <end position="432"/>
    </location>
</feature>
<protein>
    <recommendedName>
        <fullName evidence="3">Mechanosensitive ion channel MscS domain-containing protein</fullName>
    </recommendedName>
</protein>
<keyword evidence="5" id="KW-1185">Reference proteome</keyword>
<dbReference type="Gene3D" id="2.30.30.60">
    <property type="match status" value="1"/>
</dbReference>
<dbReference type="Pfam" id="PF00924">
    <property type="entry name" value="MS_channel_2nd"/>
    <property type="match status" value="1"/>
</dbReference>
<evidence type="ECO:0000256" key="2">
    <source>
        <dbReference type="SAM" id="Phobius"/>
    </source>
</evidence>
<feature type="region of interest" description="Disordered" evidence="1">
    <location>
        <begin position="253"/>
        <end position="298"/>
    </location>
</feature>
<dbReference type="InterPro" id="IPR023408">
    <property type="entry name" value="MscS_beta-dom_sf"/>
</dbReference>
<dbReference type="InterPro" id="IPR006685">
    <property type="entry name" value="MscS_channel_2nd"/>
</dbReference>
<evidence type="ECO:0000313" key="5">
    <source>
        <dbReference type="Proteomes" id="UP000198406"/>
    </source>
</evidence>
<feature type="region of interest" description="Disordered" evidence="1">
    <location>
        <begin position="61"/>
        <end position="159"/>
    </location>
</feature>
<feature type="region of interest" description="Disordered" evidence="1">
    <location>
        <begin position="648"/>
        <end position="667"/>
    </location>
</feature>
<dbReference type="GO" id="GO:0006874">
    <property type="term" value="P:intracellular calcium ion homeostasis"/>
    <property type="evidence" value="ECO:0007669"/>
    <property type="project" value="TreeGrafter"/>
</dbReference>
<accession>A0A1Z5KLX3</accession>
<feature type="transmembrane region" description="Helical" evidence="2">
    <location>
        <begin position="1034"/>
        <end position="1051"/>
    </location>
</feature>
<keyword evidence="2" id="KW-0472">Membrane</keyword>
<gene>
    <name evidence="4" type="ORF">FisN_9Lh384</name>
</gene>
<dbReference type="GO" id="GO:0005262">
    <property type="term" value="F:calcium channel activity"/>
    <property type="evidence" value="ECO:0007669"/>
    <property type="project" value="TreeGrafter"/>
</dbReference>
<dbReference type="GO" id="GO:0016020">
    <property type="term" value="C:membrane"/>
    <property type="evidence" value="ECO:0007669"/>
    <property type="project" value="InterPro"/>
</dbReference>
<feature type="domain" description="Mechanosensitive ion channel MscS" evidence="3">
    <location>
        <begin position="1083"/>
        <end position="1154"/>
    </location>
</feature>
<feature type="transmembrane region" description="Helical" evidence="2">
    <location>
        <begin position="912"/>
        <end position="934"/>
    </location>
</feature>
<name>A0A1Z5KLX3_FISSO</name>
<keyword evidence="2" id="KW-0812">Transmembrane</keyword>
<feature type="transmembrane region" description="Helical" evidence="2">
    <location>
        <begin position="1057"/>
        <end position="1077"/>
    </location>
</feature>
<feature type="compositionally biased region" description="Polar residues" evidence="1">
    <location>
        <begin position="401"/>
        <end position="410"/>
    </location>
</feature>
<evidence type="ECO:0000313" key="4">
    <source>
        <dbReference type="EMBL" id="GAX27062.1"/>
    </source>
</evidence>
<dbReference type="InParanoid" id="A0A1Z5KLX3"/>
<comment type="caution">
    <text evidence="4">The sequence shown here is derived from an EMBL/GenBank/DDBJ whole genome shotgun (WGS) entry which is preliminary data.</text>
</comment>
<organism evidence="4 5">
    <name type="scientific">Fistulifera solaris</name>
    <name type="common">Oleaginous diatom</name>
    <dbReference type="NCBI Taxonomy" id="1519565"/>
    <lineage>
        <taxon>Eukaryota</taxon>
        <taxon>Sar</taxon>
        <taxon>Stramenopiles</taxon>
        <taxon>Ochrophyta</taxon>
        <taxon>Bacillariophyta</taxon>
        <taxon>Bacillariophyceae</taxon>
        <taxon>Bacillariophycidae</taxon>
        <taxon>Naviculales</taxon>
        <taxon>Naviculaceae</taxon>
        <taxon>Fistulifera</taxon>
    </lineage>
</organism>
<feature type="compositionally biased region" description="Basic and acidic residues" evidence="1">
    <location>
        <begin position="653"/>
        <end position="662"/>
    </location>
</feature>
<feature type="compositionally biased region" description="Pro residues" evidence="1">
    <location>
        <begin position="274"/>
        <end position="288"/>
    </location>
</feature>
<proteinExistence type="predicted"/>
<feature type="compositionally biased region" description="Polar residues" evidence="1">
    <location>
        <begin position="96"/>
        <end position="106"/>
    </location>
</feature>
<dbReference type="EMBL" id="BDSP01000252">
    <property type="protein sequence ID" value="GAX27062.1"/>
    <property type="molecule type" value="Genomic_DNA"/>
</dbReference>
<feature type="compositionally biased region" description="Polar residues" evidence="1">
    <location>
        <begin position="479"/>
        <end position="489"/>
    </location>
</feature>
<dbReference type="PANTHER" id="PTHR31323">
    <property type="entry name" value="MECHANOSENSITIVE ION CHANNEL PROTEIN MSY2"/>
    <property type="match status" value="1"/>
</dbReference>
<evidence type="ECO:0000256" key="1">
    <source>
        <dbReference type="SAM" id="MobiDB-lite"/>
    </source>
</evidence>
<feature type="compositionally biased region" description="Polar residues" evidence="1">
    <location>
        <begin position="120"/>
        <end position="135"/>
    </location>
</feature>
<dbReference type="PANTHER" id="PTHR31323:SF1">
    <property type="entry name" value="MECHANOSENSITIVE ION CHANNEL PROTEIN"/>
    <property type="match status" value="1"/>
</dbReference>
<feature type="compositionally biased region" description="Polar residues" evidence="1">
    <location>
        <begin position="255"/>
        <end position="267"/>
    </location>
</feature>
<sequence length="1308" mass="145105">MTALFSHESRGYTLHVMSLFRLTTTNRAQSRQNEKKNKHLLLSNDCINHFQDTYKGIGVSANKMNNDESLTNSGKPPTAQSKKEETKSENEDESVSDLTSSNNSNVPILLKPKPAKDRQLSWSDQLGTSPTTSDQPQISPPAPFSPPPLHPNTPTFTQPVYDTLSELPAASSMSKPLLPKPKPANRQLSWSDHFGKDLATQNQPRDATPPSSPPLSSLKEENIVSDLASNKLMLPKPKTANRQLSWSDQVGKDLATQSNPTQNSPPTSLLAPNRLPPPTFSPPRPPVPMTSNKTNRPAFSNTDVEKWMAMVADSSNSVAYSPLTTGSMEETEFASAPAPESLAMPQLVPPSKNLQPMLVTLQDVSGPSSMESEAENAILVAVERRLAKQQQQQQRARTKSFDNVSRSGSTILRHVPDTDVFLSDDEDDDDEKGDGALAGKDIPDHTSVAEGVSVNSKATSSTTNVSKPNASKPDVINKPQKSTATQSNPLGRPAMINKPQMSTATNSNHIARPAMMNKPQKSTATNANVARPAMISKPQMSTASHANKHRHTKTMDNTLFDLTQAMNAMHQEGRDGDDNYMSSDSDNENEKEHPPIATNPVFDATANAVYCGKTAAELVAAKVSAQKNWNALKQTVQTATTIKASGRTYSQDNEDHGVHPEEATTPSVHANTPITEMEEGKVKIAVQCEDEKTPSARQNGSLRQSRWNKMRRRRRSLQSQVRQGLISDARAFTRQRWSVFRGYLYAVALWIAPAITISAILFYWADNPPTGRINSSTKLIFDFETNTTVLINEDGEEFAANQASASWWILFLCVRHVITFSMAKMLQVVIIDFFCVSNRTFVNVFGQMFTLFVIQSRGWPFLMFTWASLDFGLLQGDSEFVNHWGYWQSYLTLFTYHNPSGGIPDEPLYRRVLILMMVVGLVVAIKRVWLGFLLGKKIYRNYSEDLAKLMKKLLLLGKVAFVARDVARRASYHNAQLVKSLSINKYGFSEEQYYGLLRSNSDDDLSVDVVYKEARLLRAAVQNSEKVDRAFENVINIAFYFILGFAVLSQLGVNPTALFVAMSTNIVAFAFIIGPAMSKMFEGWLFILLQRPYDIGDRIHVSNVQQDTNADGNPSWIVKDVTLFHTTILSGGTNEKATLSNSSMATSRVINFARSPNAQVYVYFKFSVEVKYEKIEIFHQALRSFVRARPREWANFGAFRSTKIMADLGYIEYVTFLVHREAWQNVTAILTSKAEVASFGNELSKKLDMRYKSPPLPVTLSLLAANSGSMGSVNLDENNSTSGRPGHPVHGNSFDMNSVMALFDKKEA</sequence>